<dbReference type="PROSITE" id="PS51257">
    <property type="entry name" value="PROKAR_LIPOPROTEIN"/>
    <property type="match status" value="1"/>
</dbReference>
<organism evidence="3 4">
    <name type="scientific">Arcticibacter svalbardensis MN12-7</name>
    <dbReference type="NCBI Taxonomy" id="1150600"/>
    <lineage>
        <taxon>Bacteria</taxon>
        <taxon>Pseudomonadati</taxon>
        <taxon>Bacteroidota</taxon>
        <taxon>Sphingobacteriia</taxon>
        <taxon>Sphingobacteriales</taxon>
        <taxon>Sphingobacteriaceae</taxon>
        <taxon>Arcticibacter</taxon>
    </lineage>
</organism>
<feature type="compositionally biased region" description="Basic and acidic residues" evidence="1">
    <location>
        <begin position="50"/>
        <end position="61"/>
    </location>
</feature>
<sequence>MKKTIFKGVITTMLIASIVSCSSPKKANSNNGQPNGGPPSTDELFAQMDSNKDGKLSKAEVKGPLANDFSKIDANGDGFITKEELAKAPKPNGERPAQGQGGPPSGGMQ</sequence>
<protein>
    <recommendedName>
        <fullName evidence="2">EF-hand domain-containing protein</fullName>
    </recommendedName>
</protein>
<dbReference type="PROSITE" id="PS50222">
    <property type="entry name" value="EF_HAND_2"/>
    <property type="match status" value="1"/>
</dbReference>
<dbReference type="InterPro" id="IPR011992">
    <property type="entry name" value="EF-hand-dom_pair"/>
</dbReference>
<dbReference type="Pfam" id="PF13202">
    <property type="entry name" value="EF-hand_5"/>
    <property type="match status" value="2"/>
</dbReference>
<dbReference type="GO" id="GO:0005509">
    <property type="term" value="F:calcium ion binding"/>
    <property type="evidence" value="ECO:0007669"/>
    <property type="project" value="InterPro"/>
</dbReference>
<name>R9H3V5_9SPHI</name>
<keyword evidence="4" id="KW-1185">Reference proteome</keyword>
<dbReference type="PROSITE" id="PS00018">
    <property type="entry name" value="EF_HAND_1"/>
    <property type="match status" value="1"/>
</dbReference>
<dbReference type="AlphaFoldDB" id="R9H3V5"/>
<dbReference type="STRING" id="1150600.ADIARSV_0936"/>
<evidence type="ECO:0000313" key="3">
    <source>
        <dbReference type="EMBL" id="EOR95874.1"/>
    </source>
</evidence>
<evidence type="ECO:0000259" key="2">
    <source>
        <dbReference type="PROSITE" id="PS50222"/>
    </source>
</evidence>
<comment type="caution">
    <text evidence="3">The sequence shown here is derived from an EMBL/GenBank/DDBJ whole genome shotgun (WGS) entry which is preliminary data.</text>
</comment>
<feature type="compositionally biased region" description="Gly residues" evidence="1">
    <location>
        <begin position="99"/>
        <end position="109"/>
    </location>
</feature>
<dbReference type="Gene3D" id="1.10.238.10">
    <property type="entry name" value="EF-hand"/>
    <property type="match status" value="2"/>
</dbReference>
<feature type="domain" description="EF-hand" evidence="2">
    <location>
        <begin position="60"/>
        <end position="95"/>
    </location>
</feature>
<dbReference type="SUPFAM" id="SSF47473">
    <property type="entry name" value="EF-hand"/>
    <property type="match status" value="1"/>
</dbReference>
<dbReference type="RefSeq" id="WP_016194181.1">
    <property type="nucleotide sequence ID" value="NZ_AQPN01000039.1"/>
</dbReference>
<evidence type="ECO:0000313" key="4">
    <source>
        <dbReference type="Proteomes" id="UP000014174"/>
    </source>
</evidence>
<evidence type="ECO:0000256" key="1">
    <source>
        <dbReference type="SAM" id="MobiDB-lite"/>
    </source>
</evidence>
<dbReference type="InterPro" id="IPR018247">
    <property type="entry name" value="EF_Hand_1_Ca_BS"/>
</dbReference>
<dbReference type="eggNOG" id="ENOG503314V">
    <property type="taxonomic scope" value="Bacteria"/>
</dbReference>
<dbReference type="Proteomes" id="UP000014174">
    <property type="component" value="Unassembled WGS sequence"/>
</dbReference>
<dbReference type="EMBL" id="AQPN01000039">
    <property type="protein sequence ID" value="EOR95874.1"/>
    <property type="molecule type" value="Genomic_DNA"/>
</dbReference>
<gene>
    <name evidence="3" type="ORF">ADIARSV_0936</name>
</gene>
<accession>R9H3V5</accession>
<feature type="region of interest" description="Disordered" evidence="1">
    <location>
        <begin position="23"/>
        <end position="109"/>
    </location>
</feature>
<dbReference type="InterPro" id="IPR002048">
    <property type="entry name" value="EF_hand_dom"/>
</dbReference>
<proteinExistence type="predicted"/>
<reference evidence="3 4" key="1">
    <citation type="journal article" date="2013" name="Genome Announc.">
        <title>Draft Genome Sequence of Arcticibacter svalbardensis Strain MN12-7T, a Member of the Family Sphingobacteriaceae Isolated from an Arctic Soil Sample.</title>
        <authorList>
            <person name="Shivaji S."/>
            <person name="Ara S."/>
            <person name="Prasad S."/>
            <person name="Manasa B.P."/>
            <person name="Begum Z."/>
            <person name="Singh A."/>
            <person name="Kumar Pinnaka A."/>
        </authorList>
    </citation>
    <scope>NUCLEOTIDE SEQUENCE [LARGE SCALE GENOMIC DNA]</scope>
    <source>
        <strain evidence="3 4">MN12-7</strain>
    </source>
</reference>